<dbReference type="STRING" id="84588.SYNW0912"/>
<organism evidence="1 2">
    <name type="scientific">Parasynechococcus marenigrum (strain WH8102)</name>
    <dbReference type="NCBI Taxonomy" id="84588"/>
    <lineage>
        <taxon>Bacteria</taxon>
        <taxon>Bacillati</taxon>
        <taxon>Cyanobacteriota</taxon>
        <taxon>Cyanophyceae</taxon>
        <taxon>Synechococcales</taxon>
        <taxon>Prochlorococcaceae</taxon>
        <taxon>Parasynechococcus</taxon>
        <taxon>Parasynechococcus marenigrum</taxon>
    </lineage>
</organism>
<dbReference type="HOGENOM" id="CLU_139213_0_0_3"/>
<sequence length="103" mass="11509">MNRRSLPVSQRIALLVQALDGAEKTNKALATCADGEAMVEILLGASAKLGLGLTRRDLMETPPIRDWIWFKSNDPLVTVGDAKPRYRQESVDDKPRRKFLGLF</sequence>
<dbReference type="Proteomes" id="UP000001422">
    <property type="component" value="Chromosome"/>
</dbReference>
<evidence type="ECO:0000313" key="1">
    <source>
        <dbReference type="EMBL" id="CAE07427.1"/>
    </source>
</evidence>
<dbReference type="EMBL" id="BX569691">
    <property type="protein sequence ID" value="CAE07427.1"/>
    <property type="molecule type" value="Genomic_DNA"/>
</dbReference>
<keyword evidence="2" id="KW-1185">Reference proteome</keyword>
<protein>
    <submittedName>
        <fullName evidence="1">Uncharacterized protein</fullName>
    </submittedName>
</protein>
<accession>Q7U7R9</accession>
<dbReference type="eggNOG" id="ENOG50342RW">
    <property type="taxonomic scope" value="Bacteria"/>
</dbReference>
<name>Q7U7R9_PARMW</name>
<evidence type="ECO:0000313" key="2">
    <source>
        <dbReference type="Proteomes" id="UP000001422"/>
    </source>
</evidence>
<dbReference type="RefSeq" id="WP_011127777.1">
    <property type="nucleotide sequence ID" value="NC_005070.1"/>
</dbReference>
<dbReference type="AlphaFoldDB" id="Q7U7R9"/>
<gene>
    <name evidence="1" type="ordered locus">SYNW0912</name>
</gene>
<dbReference type="KEGG" id="syw:SYNW0912"/>
<proteinExistence type="predicted"/>
<reference evidence="1 2" key="1">
    <citation type="journal article" date="2003" name="Nature">
        <title>The genome of a motile marine Synechococcus.</title>
        <authorList>
            <person name="Palenik B."/>
            <person name="Brahamsha B."/>
            <person name="Larimer F."/>
            <person name="Land M."/>
            <person name="Hauser L."/>
            <person name="Chain P."/>
            <person name="Lamerdin J."/>
            <person name="Regala W."/>
            <person name="Allen E.A."/>
            <person name="McCarren J."/>
            <person name="Paulsen I."/>
            <person name="Dufresne A."/>
            <person name="Partensky F."/>
            <person name="Webb E."/>
            <person name="Waterbury J."/>
        </authorList>
    </citation>
    <scope>NUCLEOTIDE SEQUENCE [LARGE SCALE GENOMIC DNA]</scope>
    <source>
        <strain evidence="1 2">WH8102</strain>
    </source>
</reference>